<dbReference type="FunFam" id="3.30.460.10:FF:000035">
    <property type="entry name" value="Poly(A) polymerase I"/>
    <property type="match status" value="1"/>
</dbReference>
<dbReference type="NCBIfam" id="TIGR01942">
    <property type="entry name" value="pcnB"/>
    <property type="match status" value="1"/>
</dbReference>
<feature type="domain" description="Poly A polymerase head" evidence="8">
    <location>
        <begin position="33"/>
        <end position="165"/>
    </location>
</feature>
<dbReference type="SUPFAM" id="SSF81301">
    <property type="entry name" value="Nucleotidyltransferase"/>
    <property type="match status" value="1"/>
</dbReference>
<dbReference type="CDD" id="cd05398">
    <property type="entry name" value="NT_ClassII-CCAase"/>
    <property type="match status" value="1"/>
</dbReference>
<evidence type="ECO:0000256" key="3">
    <source>
        <dbReference type="ARBA" id="ARBA00022741"/>
    </source>
</evidence>
<dbReference type="Proteomes" id="UP000243633">
    <property type="component" value="Chromosome 1"/>
</dbReference>
<evidence type="ECO:0000259" key="8">
    <source>
        <dbReference type="Pfam" id="PF01743"/>
    </source>
</evidence>
<keyword evidence="10" id="KW-0548">Nucleotidyltransferase</keyword>
<evidence type="ECO:0000256" key="4">
    <source>
        <dbReference type="ARBA" id="ARBA00022840"/>
    </source>
</evidence>
<dbReference type="PANTHER" id="PTHR43051">
    <property type="entry name" value="POLYNUCLEOTIDE ADENYLYLTRANSFERASE FAMILY PROTEIN"/>
    <property type="match status" value="1"/>
</dbReference>
<protein>
    <submittedName>
        <fullName evidence="10">Poly(A) polymerase I, partial</fullName>
        <ecNumber evidence="10">2.7.7.19</ecNumber>
    </submittedName>
</protein>
<evidence type="ECO:0000259" key="9">
    <source>
        <dbReference type="Pfam" id="PF12627"/>
    </source>
</evidence>
<name>A0A160SVV9_BUCTT</name>
<dbReference type="InterPro" id="IPR052191">
    <property type="entry name" value="tRNA_ntf/polyA_polymerase_I"/>
</dbReference>
<reference evidence="11" key="1">
    <citation type="submission" date="2015-10" db="EMBL/GenBank/DDBJ databases">
        <authorList>
            <person name="Manzano-Marin A."/>
            <person name="Manzano-Marin A."/>
        </authorList>
    </citation>
    <scope>NUCLEOTIDE SEQUENCE [LARGE SCALE GENOMIC DNA]</scope>
    <source>
        <strain evidence="11">BTs</strain>
    </source>
</reference>
<keyword evidence="1" id="KW-0507">mRNA processing</keyword>
<dbReference type="EC" id="2.7.7.19" evidence="10"/>
<keyword evidence="4" id="KW-0067">ATP-binding</keyword>
<dbReference type="InterPro" id="IPR032828">
    <property type="entry name" value="PolyA_RNA-bd"/>
</dbReference>
<dbReference type="PANTHER" id="PTHR43051:SF1">
    <property type="entry name" value="POLYNUCLEOTIDE ADENYLYLTRANSFERASE FAMILY PROTEIN"/>
    <property type="match status" value="1"/>
</dbReference>
<dbReference type="InterPro" id="IPR002646">
    <property type="entry name" value="PolA_pol_head_dom"/>
</dbReference>
<evidence type="ECO:0000256" key="5">
    <source>
        <dbReference type="ARBA" id="ARBA00022884"/>
    </source>
</evidence>
<dbReference type="GO" id="GO:1990817">
    <property type="term" value="F:poly(A) RNA polymerase activity"/>
    <property type="evidence" value="ECO:0007669"/>
    <property type="project" value="UniProtKB-EC"/>
</dbReference>
<dbReference type="RefSeq" id="WP_075472480.1">
    <property type="nucleotide sequence ID" value="NZ_CP135003.1"/>
</dbReference>
<dbReference type="InterPro" id="IPR043519">
    <property type="entry name" value="NT_sf"/>
</dbReference>
<accession>A0A160SVV9</accession>
<dbReference type="GO" id="GO:0003723">
    <property type="term" value="F:RNA binding"/>
    <property type="evidence" value="ECO:0007669"/>
    <property type="project" value="UniProtKB-KW"/>
</dbReference>
<keyword evidence="2 7" id="KW-0808">Transferase</keyword>
<dbReference type="EMBL" id="LN890285">
    <property type="protein sequence ID" value="CUR53117.1"/>
    <property type="molecule type" value="Genomic_DNA"/>
</dbReference>
<dbReference type="OrthoDB" id="9805698at2"/>
<proteinExistence type="inferred from homology"/>
<dbReference type="PATRIC" id="fig|98804.3.peg.131"/>
<dbReference type="Gene3D" id="3.30.460.10">
    <property type="entry name" value="Beta Polymerase, domain 2"/>
    <property type="match status" value="1"/>
</dbReference>
<evidence type="ECO:0000256" key="2">
    <source>
        <dbReference type="ARBA" id="ARBA00022679"/>
    </source>
</evidence>
<evidence type="ECO:0000256" key="6">
    <source>
        <dbReference type="ARBA" id="ARBA00023163"/>
    </source>
</evidence>
<dbReference type="Gene3D" id="1.10.3090.10">
    <property type="entry name" value="cca-adding enzyme, domain 2"/>
    <property type="match status" value="1"/>
</dbReference>
<dbReference type="GO" id="GO:0006397">
    <property type="term" value="P:mRNA processing"/>
    <property type="evidence" value="ECO:0007669"/>
    <property type="project" value="UniProtKB-KW"/>
</dbReference>
<dbReference type="Pfam" id="PF01743">
    <property type="entry name" value="PolyA_pol"/>
    <property type="match status" value="1"/>
</dbReference>
<evidence type="ECO:0000256" key="7">
    <source>
        <dbReference type="RuleBase" id="RU003953"/>
    </source>
</evidence>
<feature type="domain" description="tRNA nucleotidyltransferase/poly(A) polymerase RNA and SrmB- binding" evidence="9">
    <location>
        <begin position="192"/>
        <end position="251"/>
    </location>
</feature>
<organism evidence="10 11">
    <name type="scientific">Buchnera aphidicola subsp. Tuberolachnus salignus</name>
    <dbReference type="NCBI Taxonomy" id="98804"/>
    <lineage>
        <taxon>Bacteria</taxon>
        <taxon>Pseudomonadati</taxon>
        <taxon>Pseudomonadota</taxon>
        <taxon>Gammaproteobacteria</taxon>
        <taxon>Enterobacterales</taxon>
        <taxon>Erwiniaceae</taxon>
        <taxon>Buchnera</taxon>
    </lineage>
</organism>
<evidence type="ECO:0000313" key="10">
    <source>
        <dbReference type="EMBL" id="CUR53117.1"/>
    </source>
</evidence>
<dbReference type="STRING" id="98804.BTSPAZIEG_0138"/>
<dbReference type="Pfam" id="PF12627">
    <property type="entry name" value="PolyA_pol_RNAbd"/>
    <property type="match status" value="1"/>
</dbReference>
<keyword evidence="6" id="KW-0804">Transcription</keyword>
<comment type="similarity">
    <text evidence="7">Belongs to the tRNA nucleotidyltransferase/poly(A) polymerase family.</text>
</comment>
<dbReference type="GO" id="GO:0005524">
    <property type="term" value="F:ATP binding"/>
    <property type="evidence" value="ECO:0007669"/>
    <property type="project" value="UniProtKB-KW"/>
</dbReference>
<dbReference type="GO" id="GO:0043633">
    <property type="term" value="P:polyadenylation-dependent RNA catabolic process"/>
    <property type="evidence" value="ECO:0007669"/>
    <property type="project" value="InterPro"/>
</dbReference>
<keyword evidence="5 7" id="KW-0694">RNA-binding</keyword>
<evidence type="ECO:0000313" key="11">
    <source>
        <dbReference type="Proteomes" id="UP000243633"/>
    </source>
</evidence>
<evidence type="ECO:0000256" key="1">
    <source>
        <dbReference type="ARBA" id="ARBA00022664"/>
    </source>
</evidence>
<sequence>MTFLIKKKNIIFKEISKNSIKVLYRLNKLGYKAYLVGGSIRDILLKNIPKDFDISTDATPHELRKIFKNCRLIGRRFIIVHLIFPKEIIEVSTFRTHPNIKKKKKYNSQKKHTNGMLLQDNKYGKIEEDVYRRDITINALYYNIKDFCIYDYVGGLNDIKKKIIRLIGHAETRYREDPVIMLRVIRFSAHLNMNITKKTSEPLERLSHLLKNVPVPRLFNESIKLFCSGYGYQTYKKLKKYSLIQHLLPIIFLNVRKKYQKFSKKIRKEAFKRNDYKILYNSQYNPSFLFSALLWYLLVDTIQKNIEKKKISYDQAYYFSVKKILKKSSALLGIPKNLLIYISKIWSYQKDIENLYFIKKKNIIFFYALELFNLRIIIEKNSNLKKILQQWKIKNKS</sequence>
<keyword evidence="11" id="KW-1185">Reference proteome</keyword>
<dbReference type="AlphaFoldDB" id="A0A160SVV9"/>
<gene>
    <name evidence="10" type="primary">pcnB</name>
    <name evidence="10" type="ORF">BTSPAZIEG_0138</name>
</gene>
<dbReference type="SUPFAM" id="SSF81891">
    <property type="entry name" value="Poly A polymerase C-terminal region-like"/>
    <property type="match status" value="1"/>
</dbReference>
<dbReference type="InterPro" id="IPR010206">
    <property type="entry name" value="PolA_pol_I"/>
</dbReference>
<keyword evidence="3" id="KW-0547">Nucleotide-binding</keyword>